<dbReference type="InterPro" id="IPR025110">
    <property type="entry name" value="AMP-bd_C"/>
</dbReference>
<feature type="domain" description="AMP-binding enzyme C-terminal" evidence="2">
    <location>
        <begin position="443"/>
        <end position="518"/>
    </location>
</feature>
<sequence>MLTGAVPWPAEFAERYRRAGYWTGETLADLLREPARTAGDRPAVVTLRQRVSYAELDAWADELCGGLWRLGLRAGDRVVVQLPNGPDFLALLVALFRLGAVPVLALPAHRLAEIGYLCAHTGATALVIPDVLARFDHRELAREVSATVPELRHVLVAGAPGEFTALAQVRAEPVDLPGPDPDEVALLLLSGGTTGRPKLIPRTHNDYAYQLRTTAAEMGFDASGAYLAALPAAHNAALGCPGVLGALRVGAPAVLAASPSPDEVFPLIAREGVTLTTLMPAFLPLWMETAPIFQADLSKLTVEVGGAALDPRLAARAEEALGCTLTRWFGMAEGLLSFTRPDEPAQFRHTTEGRPMSADDELRAVGEDGRDVPAGEVGELLVRGPYTLRGYYRAEEHNRTAFTSDGFYRTGDLVRLLPDGAMVVEGRIKDVVNRGGEKVSAVEVEEHLRAHPKVADVAVVAVPDPGLGERSCAFVVATDGEPALSELRGFLTERGLAGYKLPDALILVEDFPYTPVGKVDKAALRASHE</sequence>
<gene>
    <name evidence="3" type="ORF">GCM10009681_42540</name>
</gene>
<dbReference type="Pfam" id="PF13193">
    <property type="entry name" value="AMP-binding_C"/>
    <property type="match status" value="1"/>
</dbReference>
<dbReference type="RefSeq" id="WP_344084801.1">
    <property type="nucleotide sequence ID" value="NZ_BAAALS010000023.1"/>
</dbReference>
<protein>
    <submittedName>
        <fullName evidence="3">(2,3-dihydroxybenzoyl)adenylate synthase</fullName>
    </submittedName>
</protein>
<proteinExistence type="predicted"/>
<comment type="caution">
    <text evidence="3">The sequence shown here is derived from an EMBL/GenBank/DDBJ whole genome shotgun (WGS) entry which is preliminary data.</text>
</comment>
<dbReference type="PANTHER" id="PTHR43767:SF1">
    <property type="entry name" value="NONRIBOSOMAL PEPTIDE SYNTHASE PES1 (EUROFUNG)-RELATED"/>
    <property type="match status" value="1"/>
</dbReference>
<organism evidence="3 4">
    <name type="scientific">Luedemannella helvata</name>
    <dbReference type="NCBI Taxonomy" id="349315"/>
    <lineage>
        <taxon>Bacteria</taxon>
        <taxon>Bacillati</taxon>
        <taxon>Actinomycetota</taxon>
        <taxon>Actinomycetes</taxon>
        <taxon>Micromonosporales</taxon>
        <taxon>Micromonosporaceae</taxon>
        <taxon>Luedemannella</taxon>
    </lineage>
</organism>
<reference evidence="3 4" key="1">
    <citation type="journal article" date="2019" name="Int. J. Syst. Evol. Microbiol.">
        <title>The Global Catalogue of Microorganisms (GCM) 10K type strain sequencing project: providing services to taxonomists for standard genome sequencing and annotation.</title>
        <authorList>
            <consortium name="The Broad Institute Genomics Platform"/>
            <consortium name="The Broad Institute Genome Sequencing Center for Infectious Disease"/>
            <person name="Wu L."/>
            <person name="Ma J."/>
        </authorList>
    </citation>
    <scope>NUCLEOTIDE SEQUENCE [LARGE SCALE GENOMIC DNA]</scope>
    <source>
        <strain evidence="3 4">JCM 13249</strain>
    </source>
</reference>
<evidence type="ECO:0000313" key="4">
    <source>
        <dbReference type="Proteomes" id="UP001500655"/>
    </source>
</evidence>
<dbReference type="Gene3D" id="3.40.50.980">
    <property type="match status" value="2"/>
</dbReference>
<feature type="domain" description="AMP-dependent synthetase/ligase" evidence="1">
    <location>
        <begin position="32"/>
        <end position="392"/>
    </location>
</feature>
<dbReference type="InterPro" id="IPR045851">
    <property type="entry name" value="AMP-bd_C_sf"/>
</dbReference>
<evidence type="ECO:0000259" key="2">
    <source>
        <dbReference type="Pfam" id="PF13193"/>
    </source>
</evidence>
<name>A0ABN2KXS5_9ACTN</name>
<dbReference type="SUPFAM" id="SSF56801">
    <property type="entry name" value="Acetyl-CoA synthetase-like"/>
    <property type="match status" value="1"/>
</dbReference>
<dbReference type="Gene3D" id="3.30.300.30">
    <property type="match status" value="1"/>
</dbReference>
<dbReference type="PANTHER" id="PTHR43767">
    <property type="entry name" value="LONG-CHAIN-FATTY-ACID--COA LIGASE"/>
    <property type="match status" value="1"/>
</dbReference>
<accession>A0ABN2KXS5</accession>
<dbReference type="EMBL" id="BAAALS010000023">
    <property type="protein sequence ID" value="GAA1766945.1"/>
    <property type="molecule type" value="Genomic_DNA"/>
</dbReference>
<dbReference type="Proteomes" id="UP001500655">
    <property type="component" value="Unassembled WGS sequence"/>
</dbReference>
<dbReference type="InterPro" id="IPR000873">
    <property type="entry name" value="AMP-dep_synth/lig_dom"/>
</dbReference>
<keyword evidence="4" id="KW-1185">Reference proteome</keyword>
<dbReference type="PROSITE" id="PS00455">
    <property type="entry name" value="AMP_BINDING"/>
    <property type="match status" value="1"/>
</dbReference>
<dbReference type="InterPro" id="IPR050237">
    <property type="entry name" value="ATP-dep_AMP-bd_enzyme"/>
</dbReference>
<dbReference type="Gene3D" id="2.30.38.10">
    <property type="entry name" value="Luciferase, Domain 3"/>
    <property type="match status" value="1"/>
</dbReference>
<dbReference type="Pfam" id="PF00501">
    <property type="entry name" value="AMP-binding"/>
    <property type="match status" value="1"/>
</dbReference>
<dbReference type="InterPro" id="IPR020845">
    <property type="entry name" value="AMP-binding_CS"/>
</dbReference>
<evidence type="ECO:0000313" key="3">
    <source>
        <dbReference type="EMBL" id="GAA1766945.1"/>
    </source>
</evidence>
<evidence type="ECO:0000259" key="1">
    <source>
        <dbReference type="Pfam" id="PF00501"/>
    </source>
</evidence>